<evidence type="ECO:0000313" key="1">
    <source>
        <dbReference type="EMBL" id="MPW25509.1"/>
    </source>
</evidence>
<sequence length="119" mass="13314">MTYTELVSKDLNTKMSELMAERKRIEKGIDETLVKIKERGSSNNGLAEIVGDLREKEIIIKREIEIASSKYAVDLNLLSMANTIDRADSENKGVDLLFSIGPKVNEIIGILSEIEKCTK</sequence>
<dbReference type="AlphaFoldDB" id="A0A6A7K7P9"/>
<dbReference type="Proteomes" id="UP000440004">
    <property type="component" value="Unassembled WGS sequence"/>
</dbReference>
<name>A0A6A7K7P9_9FIRM</name>
<organism evidence="1 2">
    <name type="scientific">Alkalibaculum sporogenes</name>
    <dbReference type="NCBI Taxonomy" id="2655001"/>
    <lineage>
        <taxon>Bacteria</taxon>
        <taxon>Bacillati</taxon>
        <taxon>Bacillota</taxon>
        <taxon>Clostridia</taxon>
        <taxon>Eubacteriales</taxon>
        <taxon>Eubacteriaceae</taxon>
        <taxon>Alkalibaculum</taxon>
    </lineage>
</organism>
<dbReference type="RefSeq" id="WP_152803045.1">
    <property type="nucleotide sequence ID" value="NZ_WHNX01000008.1"/>
</dbReference>
<accession>A0A6A7K7P9</accession>
<dbReference type="EMBL" id="WHNX01000008">
    <property type="protein sequence ID" value="MPW25509.1"/>
    <property type="molecule type" value="Genomic_DNA"/>
</dbReference>
<comment type="caution">
    <text evidence="1">The sequence shown here is derived from an EMBL/GenBank/DDBJ whole genome shotgun (WGS) entry which is preliminary data.</text>
</comment>
<protein>
    <submittedName>
        <fullName evidence="1">Uncharacterized protein</fullName>
    </submittedName>
</protein>
<reference evidence="1 2" key="1">
    <citation type="submission" date="2019-10" db="EMBL/GenBank/DDBJ databases">
        <title>Alkalibaculum tamaniensis sp.nov., a new alkaliphilic acetogen, isolated on methoxylated aromatics from a mud volcano.</title>
        <authorList>
            <person name="Khomyakova M.A."/>
            <person name="Merkel A.Y."/>
            <person name="Bonch-Osmolovskaya E.A."/>
            <person name="Slobodkin A.I."/>
        </authorList>
    </citation>
    <scope>NUCLEOTIDE SEQUENCE [LARGE SCALE GENOMIC DNA]</scope>
    <source>
        <strain evidence="1 2">M08DMB</strain>
    </source>
</reference>
<evidence type="ECO:0000313" key="2">
    <source>
        <dbReference type="Proteomes" id="UP000440004"/>
    </source>
</evidence>
<proteinExistence type="predicted"/>
<keyword evidence="2" id="KW-1185">Reference proteome</keyword>
<gene>
    <name evidence="1" type="ORF">GC105_06880</name>
</gene>